<dbReference type="AlphaFoldDB" id="A0A3N2RL27"/>
<accession>A0A3N2RL27</accession>
<dbReference type="Gene3D" id="3.30.70.2970">
    <property type="entry name" value="Protein of unknown function (DUF541), domain 2"/>
    <property type="match status" value="1"/>
</dbReference>
<sequence>MAALVRDGQRAGADAAGAAPRIRARAGTAQPGRCPRSPRRPRMAPTSKRAGPMNIAAAWILALGLALPAAAAAQDIETGGRLRVAGFGRVAWQPDLYELAFAAVGDGADANAARERFEPAQAALRRVLDAHAGALAGRAQDPPRLQSRGTQAAPQWRFSSRFVARVRGEAALVRLQQALAEAGVAEFELRPFSERLPEYTEQAQRLALRDAQRRALATAQELGWRLRGARAVTFLDERPWWSPQTPTARQYGARAYDYAAEAPAQTGEVTAQAEVEFEYSR</sequence>
<keyword evidence="2" id="KW-0812">Transmembrane</keyword>
<evidence type="ECO:0000313" key="4">
    <source>
        <dbReference type="Proteomes" id="UP000275910"/>
    </source>
</evidence>
<keyword evidence="2" id="KW-0472">Membrane</keyword>
<keyword evidence="2" id="KW-1133">Transmembrane helix</keyword>
<organism evidence="3 4">
    <name type="scientific">Lysobacter enzymogenes</name>
    <dbReference type="NCBI Taxonomy" id="69"/>
    <lineage>
        <taxon>Bacteria</taxon>
        <taxon>Pseudomonadati</taxon>
        <taxon>Pseudomonadota</taxon>
        <taxon>Gammaproteobacteria</taxon>
        <taxon>Lysobacterales</taxon>
        <taxon>Lysobacteraceae</taxon>
        <taxon>Lysobacter</taxon>
    </lineage>
</organism>
<evidence type="ECO:0000313" key="3">
    <source>
        <dbReference type="EMBL" id="ROU08071.1"/>
    </source>
</evidence>
<name>A0A3N2RL27_LYSEN</name>
<comment type="caution">
    <text evidence="3">The sequence shown here is derived from an EMBL/GenBank/DDBJ whole genome shotgun (WGS) entry which is preliminary data.</text>
</comment>
<dbReference type="Gene3D" id="3.30.110.170">
    <property type="entry name" value="Protein of unknown function (DUF541), domain 1"/>
    <property type="match status" value="1"/>
</dbReference>
<evidence type="ECO:0000256" key="2">
    <source>
        <dbReference type="SAM" id="Phobius"/>
    </source>
</evidence>
<dbReference type="InterPro" id="IPR007497">
    <property type="entry name" value="SIMPL/DUF541"/>
</dbReference>
<feature type="compositionally biased region" description="Low complexity" evidence="1">
    <location>
        <begin position="10"/>
        <end position="35"/>
    </location>
</feature>
<reference evidence="3 4" key="1">
    <citation type="submission" date="2018-10" db="EMBL/GenBank/DDBJ databases">
        <title>The genome of Lysobacter enzymogenes OH11.</title>
        <authorList>
            <person name="Liu F."/>
            <person name="Zhao Y."/>
            <person name="Qian G."/>
            <person name="Chen Y."/>
            <person name="Xu H."/>
        </authorList>
    </citation>
    <scope>NUCLEOTIDE SEQUENCE [LARGE SCALE GENOMIC DNA]</scope>
    <source>
        <strain evidence="3 4">OH11</strain>
    </source>
</reference>
<feature type="region of interest" description="Disordered" evidence="1">
    <location>
        <begin position="1"/>
        <end position="49"/>
    </location>
</feature>
<protein>
    <submittedName>
        <fullName evidence="3">DUF541 domain-containing protein</fullName>
    </submittedName>
</protein>
<evidence type="ECO:0000256" key="1">
    <source>
        <dbReference type="SAM" id="MobiDB-lite"/>
    </source>
</evidence>
<dbReference type="EMBL" id="RCTY01000018">
    <property type="protein sequence ID" value="ROU08071.1"/>
    <property type="molecule type" value="Genomic_DNA"/>
</dbReference>
<proteinExistence type="predicted"/>
<gene>
    <name evidence="3" type="ORF">D9T17_05810</name>
</gene>
<dbReference type="Proteomes" id="UP000275910">
    <property type="component" value="Unassembled WGS sequence"/>
</dbReference>
<feature type="transmembrane region" description="Helical" evidence="2">
    <location>
        <begin position="53"/>
        <end position="73"/>
    </location>
</feature>
<dbReference type="Pfam" id="PF04402">
    <property type="entry name" value="SIMPL"/>
    <property type="match status" value="1"/>
</dbReference>